<gene>
    <name evidence="5" type="ORF">JCR33_18135</name>
</gene>
<dbReference type="InterPro" id="IPR011711">
    <property type="entry name" value="GntR_C"/>
</dbReference>
<dbReference type="Pfam" id="PF00392">
    <property type="entry name" value="GntR"/>
    <property type="match status" value="1"/>
</dbReference>
<dbReference type="PANTHER" id="PTHR43537">
    <property type="entry name" value="TRANSCRIPTIONAL REGULATOR, GNTR FAMILY"/>
    <property type="match status" value="1"/>
</dbReference>
<accession>A0A934ITA4</accession>
<dbReference type="Pfam" id="PF07729">
    <property type="entry name" value="FCD"/>
    <property type="match status" value="1"/>
</dbReference>
<feature type="domain" description="HTH gntR-type" evidence="4">
    <location>
        <begin position="1"/>
        <end position="66"/>
    </location>
</feature>
<dbReference type="CDD" id="cd07377">
    <property type="entry name" value="WHTH_GntR"/>
    <property type="match status" value="1"/>
</dbReference>
<comment type="caution">
    <text evidence="5">The sequence shown here is derived from an EMBL/GenBank/DDBJ whole genome shotgun (WGS) entry which is preliminary data.</text>
</comment>
<evidence type="ECO:0000256" key="1">
    <source>
        <dbReference type="ARBA" id="ARBA00023015"/>
    </source>
</evidence>
<dbReference type="PROSITE" id="PS50949">
    <property type="entry name" value="HTH_GNTR"/>
    <property type="match status" value="1"/>
</dbReference>
<evidence type="ECO:0000313" key="5">
    <source>
        <dbReference type="EMBL" id="MBJ3777630.1"/>
    </source>
</evidence>
<dbReference type="GO" id="GO:0003700">
    <property type="term" value="F:DNA-binding transcription factor activity"/>
    <property type="evidence" value="ECO:0007669"/>
    <property type="project" value="InterPro"/>
</dbReference>
<reference evidence="5" key="1">
    <citation type="submission" date="2020-12" db="EMBL/GenBank/DDBJ databases">
        <title>Bacterial taxonomy.</title>
        <authorList>
            <person name="Pan X."/>
        </authorList>
    </citation>
    <scope>NUCLEOTIDE SEQUENCE</scope>
    <source>
        <strain evidence="5">B2012</strain>
    </source>
</reference>
<evidence type="ECO:0000256" key="2">
    <source>
        <dbReference type="ARBA" id="ARBA00023125"/>
    </source>
</evidence>
<evidence type="ECO:0000313" key="6">
    <source>
        <dbReference type="Proteomes" id="UP000609531"/>
    </source>
</evidence>
<dbReference type="InterPro" id="IPR000524">
    <property type="entry name" value="Tscrpt_reg_HTH_GntR"/>
</dbReference>
<dbReference type="SUPFAM" id="SSF48008">
    <property type="entry name" value="GntR ligand-binding domain-like"/>
    <property type="match status" value="1"/>
</dbReference>
<organism evidence="5 6">
    <name type="scientific">Acuticoccus mangrovi</name>
    <dbReference type="NCBI Taxonomy" id="2796142"/>
    <lineage>
        <taxon>Bacteria</taxon>
        <taxon>Pseudomonadati</taxon>
        <taxon>Pseudomonadota</taxon>
        <taxon>Alphaproteobacteria</taxon>
        <taxon>Hyphomicrobiales</taxon>
        <taxon>Amorphaceae</taxon>
        <taxon>Acuticoccus</taxon>
    </lineage>
</organism>
<dbReference type="InterPro" id="IPR036388">
    <property type="entry name" value="WH-like_DNA-bd_sf"/>
</dbReference>
<dbReference type="RefSeq" id="WP_198883533.1">
    <property type="nucleotide sequence ID" value="NZ_JAEKJA010000018.1"/>
</dbReference>
<dbReference type="SUPFAM" id="SSF46785">
    <property type="entry name" value="Winged helix' DNA-binding domain"/>
    <property type="match status" value="1"/>
</dbReference>
<proteinExistence type="predicted"/>
<dbReference type="SMART" id="SM00895">
    <property type="entry name" value="FCD"/>
    <property type="match status" value="1"/>
</dbReference>
<name>A0A934ITA4_9HYPH</name>
<evidence type="ECO:0000259" key="4">
    <source>
        <dbReference type="PROSITE" id="PS50949"/>
    </source>
</evidence>
<protein>
    <submittedName>
        <fullName evidence="5">GntR family transcriptional regulator</fullName>
    </submittedName>
</protein>
<dbReference type="Gene3D" id="1.20.120.530">
    <property type="entry name" value="GntR ligand-binding domain-like"/>
    <property type="match status" value="1"/>
</dbReference>
<sequence length="227" mass="25400">MDEWVAEVLRGQILAGEFGPGARLREAALTDRLAVSRGTVRAALWRLAQEGLLEKIPNKGYAVMSVSADAMMELSTLRHALEALAARIVASDPTPARKAAVLAAFERICEAVRQRDRAAAIEADFRLHLTIIEASGHRQLREHYRLIEGQIRLYHWLAEEIMPLEDHVTMHEELVAAILLGDAPRAARLAEEHSTRYGMAMWQVLKRRDEERAMIAPRAMLASAARI</sequence>
<dbReference type="SMART" id="SM00345">
    <property type="entry name" value="HTH_GNTR"/>
    <property type="match status" value="1"/>
</dbReference>
<keyword evidence="3" id="KW-0804">Transcription</keyword>
<keyword evidence="2" id="KW-0238">DNA-binding</keyword>
<dbReference type="Gene3D" id="1.10.10.10">
    <property type="entry name" value="Winged helix-like DNA-binding domain superfamily/Winged helix DNA-binding domain"/>
    <property type="match status" value="1"/>
</dbReference>
<keyword evidence="1" id="KW-0805">Transcription regulation</keyword>
<dbReference type="InterPro" id="IPR008920">
    <property type="entry name" value="TF_FadR/GntR_C"/>
</dbReference>
<dbReference type="EMBL" id="JAEKJA010000018">
    <property type="protein sequence ID" value="MBJ3777630.1"/>
    <property type="molecule type" value="Genomic_DNA"/>
</dbReference>
<evidence type="ECO:0000256" key="3">
    <source>
        <dbReference type="ARBA" id="ARBA00023163"/>
    </source>
</evidence>
<dbReference type="PANTHER" id="PTHR43537:SF45">
    <property type="entry name" value="GNTR FAMILY REGULATORY PROTEIN"/>
    <property type="match status" value="1"/>
</dbReference>
<dbReference type="AlphaFoldDB" id="A0A934ITA4"/>
<keyword evidence="6" id="KW-1185">Reference proteome</keyword>
<dbReference type="GO" id="GO:0003677">
    <property type="term" value="F:DNA binding"/>
    <property type="evidence" value="ECO:0007669"/>
    <property type="project" value="UniProtKB-KW"/>
</dbReference>
<dbReference type="InterPro" id="IPR036390">
    <property type="entry name" value="WH_DNA-bd_sf"/>
</dbReference>
<dbReference type="Proteomes" id="UP000609531">
    <property type="component" value="Unassembled WGS sequence"/>
</dbReference>